<dbReference type="PANTHER" id="PTHR10801">
    <property type="entry name" value="24-DEHYDROCHOLESTEROL REDUCTASE"/>
    <property type="match status" value="1"/>
</dbReference>
<protein>
    <recommendedName>
        <fullName evidence="2">Delta(24)-sterol reductase</fullName>
        <ecNumber evidence="2">1.3.1.72</ecNumber>
    </recommendedName>
</protein>
<keyword evidence="3" id="KW-0812">Transmembrane</keyword>
<evidence type="ECO:0000313" key="7">
    <source>
        <dbReference type="EMBL" id="KAK4154346.1"/>
    </source>
</evidence>
<keyword evidence="4" id="KW-1133">Transmembrane helix</keyword>
<dbReference type="GO" id="GO:0016020">
    <property type="term" value="C:membrane"/>
    <property type="evidence" value="ECO:0007669"/>
    <property type="project" value="UniProtKB-SubCell"/>
</dbReference>
<evidence type="ECO:0000256" key="3">
    <source>
        <dbReference type="ARBA" id="ARBA00022692"/>
    </source>
</evidence>
<organism evidence="7 8">
    <name type="scientific">Chaetomidium leptoderma</name>
    <dbReference type="NCBI Taxonomy" id="669021"/>
    <lineage>
        <taxon>Eukaryota</taxon>
        <taxon>Fungi</taxon>
        <taxon>Dikarya</taxon>
        <taxon>Ascomycota</taxon>
        <taxon>Pezizomycotina</taxon>
        <taxon>Sordariomycetes</taxon>
        <taxon>Sordariomycetidae</taxon>
        <taxon>Sordariales</taxon>
        <taxon>Chaetomiaceae</taxon>
        <taxon>Chaetomidium</taxon>
    </lineage>
</organism>
<comment type="caution">
    <text evidence="7">The sequence shown here is derived from an EMBL/GenBank/DDBJ whole genome shotgun (WGS) entry which is preliminary data.</text>
</comment>
<dbReference type="InterPro" id="IPR016166">
    <property type="entry name" value="FAD-bd_PCMH"/>
</dbReference>
<sequence length="511" mass="57294">MDRHKATVSKIASTVRALFASRSPYRIFHGSTNSTRPRPSPTATATVDISALRHVLSVDAARRVALVEPNVPMDRLVEATLAHGLVPPVVMEFPGITAGGGYAGTAGESSSFRHGFFDESVARVEMVMADGEVAEVVTPDGDKGDLFRGAAGAVGTLGLTTLLEVRLMPASRFVETRYRRVGSVAEAVEAVREEVRKGENDYVDGILFSKDHGVVVTGRLTDEMPAGGGGTVQTFSGPWDPWFYLHAKDKTAAAVAEGEAAPVDYVPLAEYLFRYDRGGFWVGAAAFEYFKFVPFTKFFRWFLDDFLHTRMMYRALHGSGESARFVVQDVAMPFETTERFVDYTSSELGIWPLWLCPLKRRGPPTFHPFTTLPEGVEKKEEDMMLNVGVWGWGPSDPAEFVKKNRELENKVRELGGMKWLYAHTYYPQDEFWSMYGGRAWYDKLRAKYNASTLPSVWDKVHVDPDVAGTKQRHWLKKQWPLGGFYGIYKSIQSKDYMLHRHAQWRSKGKGE</sequence>
<gene>
    <name evidence="7" type="ORF">C8A00DRAFT_42855</name>
</gene>
<feature type="domain" description="FAD-binding PCMH-type" evidence="6">
    <location>
        <begin position="1"/>
        <end position="170"/>
    </location>
</feature>
<dbReference type="InterPro" id="IPR006094">
    <property type="entry name" value="Oxid_FAD_bind_N"/>
</dbReference>
<dbReference type="GO" id="GO:0050614">
    <property type="term" value="F:Delta24-sterol reductase activity"/>
    <property type="evidence" value="ECO:0007669"/>
    <property type="project" value="UniProtKB-EC"/>
</dbReference>
<evidence type="ECO:0000256" key="5">
    <source>
        <dbReference type="ARBA" id="ARBA00023136"/>
    </source>
</evidence>
<keyword evidence="5" id="KW-0472">Membrane</keyword>
<dbReference type="InterPro" id="IPR040165">
    <property type="entry name" value="Diminuto-like"/>
</dbReference>
<keyword evidence="8" id="KW-1185">Reference proteome</keyword>
<dbReference type="PANTHER" id="PTHR10801:SF10">
    <property type="entry name" value="FAD BINDING DOMAIN PROTEIN (AFU_ORTHOLOGUE AFUA_6G14300)"/>
    <property type="match status" value="1"/>
</dbReference>
<dbReference type="Pfam" id="PF01565">
    <property type="entry name" value="FAD_binding_4"/>
    <property type="match status" value="1"/>
</dbReference>
<dbReference type="EC" id="1.3.1.72" evidence="2"/>
<evidence type="ECO:0000313" key="8">
    <source>
        <dbReference type="Proteomes" id="UP001302745"/>
    </source>
</evidence>
<dbReference type="InterPro" id="IPR016169">
    <property type="entry name" value="FAD-bd_PCMH_sub2"/>
</dbReference>
<reference evidence="7" key="1">
    <citation type="journal article" date="2023" name="Mol. Phylogenet. Evol.">
        <title>Genome-scale phylogeny and comparative genomics of the fungal order Sordariales.</title>
        <authorList>
            <person name="Hensen N."/>
            <person name="Bonometti L."/>
            <person name="Westerberg I."/>
            <person name="Brannstrom I.O."/>
            <person name="Guillou S."/>
            <person name="Cros-Aarteil S."/>
            <person name="Calhoun S."/>
            <person name="Haridas S."/>
            <person name="Kuo A."/>
            <person name="Mondo S."/>
            <person name="Pangilinan J."/>
            <person name="Riley R."/>
            <person name="LaButti K."/>
            <person name="Andreopoulos B."/>
            <person name="Lipzen A."/>
            <person name="Chen C."/>
            <person name="Yan M."/>
            <person name="Daum C."/>
            <person name="Ng V."/>
            <person name="Clum A."/>
            <person name="Steindorff A."/>
            <person name="Ohm R.A."/>
            <person name="Martin F."/>
            <person name="Silar P."/>
            <person name="Natvig D.O."/>
            <person name="Lalanne C."/>
            <person name="Gautier V."/>
            <person name="Ament-Velasquez S.L."/>
            <person name="Kruys A."/>
            <person name="Hutchinson M.I."/>
            <person name="Powell A.J."/>
            <person name="Barry K."/>
            <person name="Miller A.N."/>
            <person name="Grigoriev I.V."/>
            <person name="Debuchy R."/>
            <person name="Gladieux P."/>
            <person name="Hiltunen Thoren M."/>
            <person name="Johannesson H."/>
        </authorList>
    </citation>
    <scope>NUCLEOTIDE SEQUENCE</scope>
    <source>
        <strain evidence="7">CBS 538.74</strain>
    </source>
</reference>
<dbReference type="Gene3D" id="3.30.465.10">
    <property type="match status" value="1"/>
</dbReference>
<proteinExistence type="predicted"/>
<evidence type="ECO:0000256" key="2">
    <source>
        <dbReference type="ARBA" id="ARBA00012405"/>
    </source>
</evidence>
<dbReference type="GO" id="GO:0008202">
    <property type="term" value="P:steroid metabolic process"/>
    <property type="evidence" value="ECO:0007669"/>
    <property type="project" value="TreeGrafter"/>
</dbReference>
<dbReference type="GO" id="GO:0000246">
    <property type="term" value="F:Delta24(24-1) sterol reductase activity"/>
    <property type="evidence" value="ECO:0007669"/>
    <property type="project" value="TreeGrafter"/>
</dbReference>
<name>A0AAN6VP56_9PEZI</name>
<dbReference type="PROSITE" id="PS51387">
    <property type="entry name" value="FAD_PCMH"/>
    <property type="match status" value="1"/>
</dbReference>
<comment type="subcellular location">
    <subcellularLocation>
        <location evidence="1">Membrane</location>
        <topology evidence="1">Single-pass membrane protein</topology>
    </subcellularLocation>
</comment>
<reference evidence="7" key="2">
    <citation type="submission" date="2023-05" db="EMBL/GenBank/DDBJ databases">
        <authorList>
            <consortium name="Lawrence Berkeley National Laboratory"/>
            <person name="Steindorff A."/>
            <person name="Hensen N."/>
            <person name="Bonometti L."/>
            <person name="Westerberg I."/>
            <person name="Brannstrom I.O."/>
            <person name="Guillou S."/>
            <person name="Cros-Aarteil S."/>
            <person name="Calhoun S."/>
            <person name="Haridas S."/>
            <person name="Kuo A."/>
            <person name="Mondo S."/>
            <person name="Pangilinan J."/>
            <person name="Riley R."/>
            <person name="Labutti K."/>
            <person name="Andreopoulos B."/>
            <person name="Lipzen A."/>
            <person name="Chen C."/>
            <person name="Yanf M."/>
            <person name="Daum C."/>
            <person name="Ng V."/>
            <person name="Clum A."/>
            <person name="Ohm R."/>
            <person name="Martin F."/>
            <person name="Silar P."/>
            <person name="Natvig D."/>
            <person name="Lalanne C."/>
            <person name="Gautier V."/>
            <person name="Ament-Velasquez S.L."/>
            <person name="Kruys A."/>
            <person name="Hutchinson M.I."/>
            <person name="Powell A.J."/>
            <person name="Barry K."/>
            <person name="Miller A.N."/>
            <person name="Grigoriev I.V."/>
            <person name="Debuchy R."/>
            <person name="Gladieux P."/>
            <person name="Thoren M.H."/>
            <person name="Johannesson H."/>
        </authorList>
    </citation>
    <scope>NUCLEOTIDE SEQUENCE</scope>
    <source>
        <strain evidence="7">CBS 538.74</strain>
    </source>
</reference>
<evidence type="ECO:0000259" key="6">
    <source>
        <dbReference type="PROSITE" id="PS51387"/>
    </source>
</evidence>
<dbReference type="GO" id="GO:0071949">
    <property type="term" value="F:FAD binding"/>
    <property type="evidence" value="ECO:0007669"/>
    <property type="project" value="InterPro"/>
</dbReference>
<evidence type="ECO:0000256" key="1">
    <source>
        <dbReference type="ARBA" id="ARBA00004167"/>
    </source>
</evidence>
<dbReference type="EMBL" id="MU856914">
    <property type="protein sequence ID" value="KAK4154346.1"/>
    <property type="molecule type" value="Genomic_DNA"/>
</dbReference>
<dbReference type="InterPro" id="IPR036318">
    <property type="entry name" value="FAD-bd_PCMH-like_sf"/>
</dbReference>
<evidence type="ECO:0000256" key="4">
    <source>
        <dbReference type="ARBA" id="ARBA00022989"/>
    </source>
</evidence>
<dbReference type="SUPFAM" id="SSF56176">
    <property type="entry name" value="FAD-binding/transporter-associated domain-like"/>
    <property type="match status" value="1"/>
</dbReference>
<dbReference type="Proteomes" id="UP001302745">
    <property type="component" value="Unassembled WGS sequence"/>
</dbReference>
<dbReference type="FunFam" id="3.30.465.10:FF:000031">
    <property type="entry name" value="FAD binding domain protein"/>
    <property type="match status" value="1"/>
</dbReference>
<dbReference type="AlphaFoldDB" id="A0AAN6VP56"/>
<accession>A0AAN6VP56</accession>
<dbReference type="GO" id="GO:0005737">
    <property type="term" value="C:cytoplasm"/>
    <property type="evidence" value="ECO:0007669"/>
    <property type="project" value="TreeGrafter"/>
</dbReference>